<dbReference type="InterPro" id="IPR006776">
    <property type="entry name" value="SsgB"/>
</dbReference>
<dbReference type="InterPro" id="IPR038658">
    <property type="entry name" value="SsgB_sf"/>
</dbReference>
<evidence type="ECO:0000256" key="6">
    <source>
        <dbReference type="ARBA" id="ARBA00023306"/>
    </source>
</evidence>
<dbReference type="GO" id="GO:0000917">
    <property type="term" value="P:division septum assembly"/>
    <property type="evidence" value="ECO:0007669"/>
    <property type="project" value="UniProtKB-KW"/>
</dbReference>
<dbReference type="Proteomes" id="UP001234216">
    <property type="component" value="Unassembled WGS sequence"/>
</dbReference>
<dbReference type="EMBL" id="JAUSZV010000001">
    <property type="protein sequence ID" value="MDQ0904267.1"/>
    <property type="molecule type" value="Genomic_DNA"/>
</dbReference>
<dbReference type="Pfam" id="PF04686">
    <property type="entry name" value="SsgA"/>
    <property type="match status" value="1"/>
</dbReference>
<comment type="subunit">
    <text evidence="8">Interacts with SsgA. Interacts with FtsZ (via N-terminus).</text>
</comment>
<evidence type="ECO:0000256" key="11">
    <source>
        <dbReference type="ARBA" id="ARBA00083580"/>
    </source>
</evidence>
<protein>
    <recommendedName>
        <fullName evidence="9">Sporulation-specific cell division protein SsgB</fullName>
    </recommendedName>
    <alternativeName>
        <fullName evidence="10">Sporulation of Streptomyces griseus-like protein B</fullName>
    </alternativeName>
    <alternativeName>
        <fullName evidence="11">SsgA-like protein B</fullName>
    </alternativeName>
</protein>
<dbReference type="GO" id="GO:0030428">
    <property type="term" value="C:cell septum"/>
    <property type="evidence" value="ECO:0007669"/>
    <property type="project" value="UniProtKB-SubCell"/>
</dbReference>
<keyword evidence="4" id="KW-0749">Sporulation</keyword>
<evidence type="ECO:0000256" key="1">
    <source>
        <dbReference type="ARBA" id="ARBA00004431"/>
    </source>
</evidence>
<name>A0AAW8F6G8_9ACTN</name>
<evidence type="ECO:0000256" key="4">
    <source>
        <dbReference type="ARBA" id="ARBA00022969"/>
    </source>
</evidence>
<keyword evidence="6" id="KW-0131">Cell cycle</keyword>
<proteinExistence type="inferred from homology"/>
<evidence type="ECO:0000256" key="7">
    <source>
        <dbReference type="ARBA" id="ARBA00053361"/>
    </source>
</evidence>
<evidence type="ECO:0000256" key="5">
    <source>
        <dbReference type="ARBA" id="ARBA00023210"/>
    </source>
</evidence>
<keyword evidence="3" id="KW-0132">Cell division</keyword>
<evidence type="ECO:0000256" key="10">
    <source>
        <dbReference type="ARBA" id="ARBA00081460"/>
    </source>
</evidence>
<evidence type="ECO:0000256" key="3">
    <source>
        <dbReference type="ARBA" id="ARBA00022618"/>
    </source>
</evidence>
<comment type="subcellular location">
    <subcellularLocation>
        <location evidence="1">Cell septum</location>
    </subcellularLocation>
</comment>
<organism evidence="12 13">
    <name type="scientific">Streptomyces canus</name>
    <dbReference type="NCBI Taxonomy" id="58343"/>
    <lineage>
        <taxon>Bacteria</taxon>
        <taxon>Bacillati</taxon>
        <taxon>Actinomycetota</taxon>
        <taxon>Actinomycetes</taxon>
        <taxon>Kitasatosporales</taxon>
        <taxon>Streptomycetaceae</taxon>
        <taxon>Streptomyces</taxon>
        <taxon>Streptomyces aurantiacus group</taxon>
    </lineage>
</organism>
<comment type="function">
    <text evidence="7">Involved in sporulation-specific cell division. Required for early stages of sporulation. Important in the process of growth cessation prior to sporulation-specific cell division. Recruits cell division protein FtsZ to the future septum sites and tethers the contractile ring structure (Z ring) to the cytoplasmic membrane during sporulation. Stimulates polymerization and filament length of FtsZ in vitro.</text>
</comment>
<comment type="similarity">
    <text evidence="2">Belongs to the SsgA family.</text>
</comment>
<sequence>MSLENPHNSDSDPQDPFEALLDASTLGTEAARQIAHGVPDAVWAHLSGHTTVSAACDRCAPWNILDEEEVQVGAGEEDTLVLDADLVQALTSPGPWSEVPHAANPEPTPTTVSCELHLRLVVSSESSLPVPAGLRYDTADPYAVHATFHTGAEETVEWVFARDLLAEGLHRPTGTGDVRVWPSRSHGQGIVCIALGSPEGEALLEAPARALESFLKRTDAAVPPGTEHHHINVDSLTNFLNTVRRSND</sequence>
<gene>
    <name evidence="12" type="ORF">QFZ22_000252</name>
</gene>
<keyword evidence="5" id="KW-0717">Septation</keyword>
<dbReference type="GO" id="GO:0043936">
    <property type="term" value="P:asexual sporulation resulting in formation of a cellular spore"/>
    <property type="evidence" value="ECO:0007669"/>
    <property type="project" value="UniProtKB-ARBA"/>
</dbReference>
<reference evidence="12" key="1">
    <citation type="submission" date="2023-07" db="EMBL/GenBank/DDBJ databases">
        <title>Comparative genomics of wheat-associated soil bacteria to identify genetic determinants of phenazine resistance.</title>
        <authorList>
            <person name="Mouncey N."/>
        </authorList>
    </citation>
    <scope>NUCLEOTIDE SEQUENCE</scope>
    <source>
        <strain evidence="12">V4I22</strain>
    </source>
</reference>
<dbReference type="FunFam" id="2.30.31.20:FF:000001">
    <property type="entry name" value="SsgA family sporulation/cell division regulator"/>
    <property type="match status" value="1"/>
</dbReference>
<evidence type="ECO:0000256" key="9">
    <source>
        <dbReference type="ARBA" id="ARBA00073872"/>
    </source>
</evidence>
<accession>A0AAW8F6G8</accession>
<evidence type="ECO:0000256" key="2">
    <source>
        <dbReference type="ARBA" id="ARBA00009323"/>
    </source>
</evidence>
<dbReference type="AlphaFoldDB" id="A0AAW8F6G8"/>
<evidence type="ECO:0000256" key="8">
    <source>
        <dbReference type="ARBA" id="ARBA00065388"/>
    </source>
</evidence>
<evidence type="ECO:0000313" key="12">
    <source>
        <dbReference type="EMBL" id="MDQ0904267.1"/>
    </source>
</evidence>
<evidence type="ECO:0000313" key="13">
    <source>
        <dbReference type="Proteomes" id="UP001234216"/>
    </source>
</evidence>
<comment type="caution">
    <text evidence="12">The sequence shown here is derived from an EMBL/GenBank/DDBJ whole genome shotgun (WGS) entry which is preliminary data.</text>
</comment>
<dbReference type="Gene3D" id="2.30.31.20">
    <property type="entry name" value="Sporulation-specific cell division protein SsgB"/>
    <property type="match status" value="1"/>
</dbReference>